<dbReference type="AlphaFoldDB" id="A0A7J9F7B8"/>
<dbReference type="Gene3D" id="3.30.200.20">
    <property type="entry name" value="Phosphorylase Kinase, domain 1"/>
    <property type="match status" value="1"/>
</dbReference>
<evidence type="ECO:0000256" key="13">
    <source>
        <dbReference type="ARBA" id="ARBA00022989"/>
    </source>
</evidence>
<accession>A0A7J9F7B8</accession>
<dbReference type="GO" id="GO:0004674">
    <property type="term" value="F:protein serine/threonine kinase activity"/>
    <property type="evidence" value="ECO:0007669"/>
    <property type="project" value="UniProtKB-EC"/>
</dbReference>
<dbReference type="InterPro" id="IPR032675">
    <property type="entry name" value="LRR_dom_sf"/>
</dbReference>
<dbReference type="PROSITE" id="PS50011">
    <property type="entry name" value="PROTEIN_KINASE_DOM"/>
    <property type="match status" value="1"/>
</dbReference>
<evidence type="ECO:0000256" key="12">
    <source>
        <dbReference type="ARBA" id="ARBA00022840"/>
    </source>
</evidence>
<feature type="transmembrane region" description="Helical" evidence="18">
    <location>
        <begin position="60"/>
        <end position="77"/>
    </location>
</feature>
<keyword evidence="6" id="KW-0808">Transferase</keyword>
<evidence type="ECO:0000313" key="20">
    <source>
        <dbReference type="EMBL" id="MBA0780475.1"/>
    </source>
</evidence>
<dbReference type="InterPro" id="IPR011009">
    <property type="entry name" value="Kinase-like_dom_sf"/>
</dbReference>
<dbReference type="Pfam" id="PF13855">
    <property type="entry name" value="LRR_8"/>
    <property type="match status" value="1"/>
</dbReference>
<evidence type="ECO:0000256" key="6">
    <source>
        <dbReference type="ARBA" id="ARBA00022679"/>
    </source>
</evidence>
<dbReference type="Pfam" id="PF08263">
    <property type="entry name" value="LRRNT_2"/>
    <property type="match status" value="1"/>
</dbReference>
<dbReference type="GO" id="GO:0016020">
    <property type="term" value="C:membrane"/>
    <property type="evidence" value="ECO:0007669"/>
    <property type="project" value="UniProtKB-SubCell"/>
</dbReference>
<dbReference type="InterPro" id="IPR001611">
    <property type="entry name" value="Leu-rich_rpt"/>
</dbReference>
<gene>
    <name evidence="20" type="ORF">Gotri_004569</name>
</gene>
<keyword evidence="14 18" id="KW-0472">Membrane</keyword>
<comment type="catalytic activity">
    <reaction evidence="16">
        <text>L-threonyl-[protein] + ATP = O-phospho-L-threonyl-[protein] + ADP + H(+)</text>
        <dbReference type="Rhea" id="RHEA:46608"/>
        <dbReference type="Rhea" id="RHEA-COMP:11060"/>
        <dbReference type="Rhea" id="RHEA-COMP:11605"/>
        <dbReference type="ChEBI" id="CHEBI:15378"/>
        <dbReference type="ChEBI" id="CHEBI:30013"/>
        <dbReference type="ChEBI" id="CHEBI:30616"/>
        <dbReference type="ChEBI" id="CHEBI:61977"/>
        <dbReference type="ChEBI" id="CHEBI:456216"/>
        <dbReference type="EC" id="2.7.11.1"/>
    </reaction>
</comment>
<evidence type="ECO:0000256" key="7">
    <source>
        <dbReference type="ARBA" id="ARBA00022692"/>
    </source>
</evidence>
<evidence type="ECO:0000256" key="8">
    <source>
        <dbReference type="ARBA" id="ARBA00022729"/>
    </source>
</evidence>
<keyword evidence="21" id="KW-1185">Reference proteome</keyword>
<evidence type="ECO:0000256" key="1">
    <source>
        <dbReference type="ARBA" id="ARBA00004167"/>
    </source>
</evidence>
<proteinExistence type="inferred from homology"/>
<evidence type="ECO:0000256" key="2">
    <source>
        <dbReference type="ARBA" id="ARBA00008684"/>
    </source>
</evidence>
<comment type="similarity">
    <text evidence="2">Belongs to the protein kinase superfamily. Ser/Thr protein kinase family.</text>
</comment>
<dbReference type="FunFam" id="3.30.200.20:FF:000307">
    <property type="entry name" value="pollen receptor-like kinase 1"/>
    <property type="match status" value="1"/>
</dbReference>
<reference evidence="20 21" key="1">
    <citation type="journal article" date="2019" name="Genome Biol. Evol.">
        <title>Insights into the evolution of the New World diploid cottons (Gossypium, subgenus Houzingenia) based on genome sequencing.</title>
        <authorList>
            <person name="Grover C.E."/>
            <person name="Arick M.A. 2nd"/>
            <person name="Thrash A."/>
            <person name="Conover J.L."/>
            <person name="Sanders W.S."/>
            <person name="Peterson D.G."/>
            <person name="Frelichowski J.E."/>
            <person name="Scheffler J.A."/>
            <person name="Scheffler B.E."/>
            <person name="Wendel J.F."/>
        </authorList>
    </citation>
    <scope>NUCLEOTIDE SEQUENCE [LARGE SCALE GENOMIC DNA]</scope>
    <source>
        <strain evidence="20">8</strain>
        <tissue evidence="20">Leaf</tissue>
    </source>
</reference>
<keyword evidence="8" id="KW-0732">Signal</keyword>
<dbReference type="Proteomes" id="UP000593568">
    <property type="component" value="Unassembled WGS sequence"/>
</dbReference>
<name>A0A7J9F7B8_9ROSI</name>
<protein>
    <recommendedName>
        <fullName evidence="3">non-specific serine/threonine protein kinase</fullName>
        <ecNumber evidence="3">2.7.11.1</ecNumber>
    </recommendedName>
</protein>
<evidence type="ECO:0000256" key="17">
    <source>
        <dbReference type="ARBA" id="ARBA00048679"/>
    </source>
</evidence>
<dbReference type="PANTHER" id="PTHR48007">
    <property type="entry name" value="LEUCINE-RICH REPEAT RECEPTOR-LIKE PROTEIN KINASE PXC1"/>
    <property type="match status" value="1"/>
</dbReference>
<organism evidence="20 21">
    <name type="scientific">Gossypium trilobum</name>
    <dbReference type="NCBI Taxonomy" id="34281"/>
    <lineage>
        <taxon>Eukaryota</taxon>
        <taxon>Viridiplantae</taxon>
        <taxon>Streptophyta</taxon>
        <taxon>Embryophyta</taxon>
        <taxon>Tracheophyta</taxon>
        <taxon>Spermatophyta</taxon>
        <taxon>Magnoliopsida</taxon>
        <taxon>eudicotyledons</taxon>
        <taxon>Gunneridae</taxon>
        <taxon>Pentapetalae</taxon>
        <taxon>rosids</taxon>
        <taxon>malvids</taxon>
        <taxon>Malvales</taxon>
        <taxon>Malvaceae</taxon>
        <taxon>Malvoideae</taxon>
        <taxon>Gossypium</taxon>
    </lineage>
</organism>
<dbReference type="InterPro" id="IPR000719">
    <property type="entry name" value="Prot_kinase_dom"/>
</dbReference>
<comment type="caution">
    <text evidence="20">The sequence shown here is derived from an EMBL/GenBank/DDBJ whole genome shotgun (WGS) entry which is preliminary data.</text>
</comment>
<evidence type="ECO:0000256" key="16">
    <source>
        <dbReference type="ARBA" id="ARBA00047899"/>
    </source>
</evidence>
<keyword evidence="13 18" id="KW-1133">Transmembrane helix</keyword>
<keyword evidence="12" id="KW-0067">ATP-binding</keyword>
<sequence>ASQLSFNRDFVNPNHNVLLSFCIFIFTISSSSKPSLTPPNPKLKPFTFQTMVHNKLKPCYYWFPLLFILACFVAPSWSETEAEILLRFKDSLANYGSQLDDWNGSGPGPCDNPNWTGVRCFKGSVFGLKLENMGLTGVIDVDTLTGLQLLRTVSFMNNSFGGPFPEVKKLTSLRALYLAYNHYSGEIRNDGFTGMPALQRVFLAWNNFSGSIPKSLATLPSLFQLSLEQNHFEGRIPDFQQDFKQDGSFVNLAYNKLEGPIPYSLRKMNASFFEGNNLCGEPLPKCSSSRKKRTIIIIIVVAGSLVVLALIAAVSYILKDPAMASRFKKAEKKKPAGNVIMGKKEDQSSQHYRKLGEKAKLYFVRNDREKFQLQELLRASAEVLGSGSFGSSYKAVISSGEALVVKRFKQMNNVGKEEFREHMVRLGRLSHPNLLSLVAFYYRKEEKLLVSDFAPNGSLASHLHARRAPGEPGLDWPTRLKIIKGVAKGLAYLYNELSNLTLPHGHLKSSNVLLNHTFDPLLSDYALLPVMNKEHAQQFMVAYKSPEFSQYDRTTRKTDVWSLGILILEMLTGKFPANYLRQGKGGNADLATWVNSVVREEWTGEVFDKDMKGTKNGEGEMLKLLKIGMGCCEWDIEKRWELREALERIEELKERDSDNVEDYSSYGSEGDVYSSRAVTDDEFSFSVQA</sequence>
<feature type="transmembrane region" description="Helical" evidence="18">
    <location>
        <begin position="295"/>
        <end position="318"/>
    </location>
</feature>
<dbReference type="FunFam" id="1.10.510.10:FF:000480">
    <property type="entry name" value="Pollen receptor-like kinase 1"/>
    <property type="match status" value="1"/>
</dbReference>
<keyword evidence="9" id="KW-0677">Repeat</keyword>
<keyword evidence="4" id="KW-0597">Phosphoprotein</keyword>
<dbReference type="SUPFAM" id="SSF52058">
    <property type="entry name" value="L domain-like"/>
    <property type="match status" value="1"/>
</dbReference>
<dbReference type="InterPro" id="IPR046959">
    <property type="entry name" value="PRK1-6/SRF4-like"/>
</dbReference>
<evidence type="ECO:0000256" key="4">
    <source>
        <dbReference type="ARBA" id="ARBA00022553"/>
    </source>
</evidence>
<dbReference type="Gene3D" id="1.10.510.10">
    <property type="entry name" value="Transferase(Phosphotransferase) domain 1"/>
    <property type="match status" value="1"/>
</dbReference>
<keyword evidence="7 18" id="KW-0812">Transmembrane</keyword>
<dbReference type="GO" id="GO:0005524">
    <property type="term" value="F:ATP binding"/>
    <property type="evidence" value="ECO:0007669"/>
    <property type="project" value="UniProtKB-KW"/>
</dbReference>
<dbReference type="EC" id="2.7.11.1" evidence="3"/>
<evidence type="ECO:0000256" key="9">
    <source>
        <dbReference type="ARBA" id="ARBA00022737"/>
    </source>
</evidence>
<feature type="non-terminal residue" evidence="20">
    <location>
        <position position="1"/>
    </location>
</feature>
<dbReference type="InterPro" id="IPR013210">
    <property type="entry name" value="LRR_N_plant-typ"/>
</dbReference>
<evidence type="ECO:0000256" key="18">
    <source>
        <dbReference type="SAM" id="Phobius"/>
    </source>
</evidence>
<evidence type="ECO:0000256" key="15">
    <source>
        <dbReference type="ARBA" id="ARBA00023170"/>
    </source>
</evidence>
<dbReference type="SUPFAM" id="SSF56112">
    <property type="entry name" value="Protein kinase-like (PK-like)"/>
    <property type="match status" value="1"/>
</dbReference>
<evidence type="ECO:0000256" key="14">
    <source>
        <dbReference type="ARBA" id="ARBA00023136"/>
    </source>
</evidence>
<dbReference type="Gene3D" id="3.80.10.10">
    <property type="entry name" value="Ribonuclease Inhibitor"/>
    <property type="match status" value="1"/>
</dbReference>
<keyword evidence="5" id="KW-0433">Leucine-rich repeat</keyword>
<dbReference type="Pfam" id="PF00069">
    <property type="entry name" value="Pkinase"/>
    <property type="match status" value="1"/>
</dbReference>
<comment type="subcellular location">
    <subcellularLocation>
        <location evidence="1">Membrane</location>
        <topology evidence="1">Single-pass membrane protein</topology>
    </subcellularLocation>
</comment>
<dbReference type="EMBL" id="JABEZW010000011">
    <property type="protein sequence ID" value="MBA0780475.1"/>
    <property type="molecule type" value="Genomic_DNA"/>
</dbReference>
<evidence type="ECO:0000256" key="11">
    <source>
        <dbReference type="ARBA" id="ARBA00022777"/>
    </source>
</evidence>
<keyword evidence="10" id="KW-0547">Nucleotide-binding</keyword>
<keyword evidence="11" id="KW-0418">Kinase</keyword>
<dbReference type="PANTHER" id="PTHR48007:SF67">
    <property type="entry name" value="POLLEN RECEPTOR-LIKE KINASE 1"/>
    <property type="match status" value="1"/>
</dbReference>
<evidence type="ECO:0000259" key="19">
    <source>
        <dbReference type="PROSITE" id="PS50011"/>
    </source>
</evidence>
<feature type="domain" description="Protein kinase" evidence="19">
    <location>
        <begin position="378"/>
        <end position="652"/>
    </location>
</feature>
<keyword evidence="15" id="KW-0675">Receptor</keyword>
<comment type="catalytic activity">
    <reaction evidence="17">
        <text>L-seryl-[protein] + ATP = O-phospho-L-seryl-[protein] + ADP + H(+)</text>
        <dbReference type="Rhea" id="RHEA:17989"/>
        <dbReference type="Rhea" id="RHEA-COMP:9863"/>
        <dbReference type="Rhea" id="RHEA-COMP:11604"/>
        <dbReference type="ChEBI" id="CHEBI:15378"/>
        <dbReference type="ChEBI" id="CHEBI:29999"/>
        <dbReference type="ChEBI" id="CHEBI:30616"/>
        <dbReference type="ChEBI" id="CHEBI:83421"/>
        <dbReference type="ChEBI" id="CHEBI:456216"/>
        <dbReference type="EC" id="2.7.11.1"/>
    </reaction>
</comment>
<evidence type="ECO:0000313" key="21">
    <source>
        <dbReference type="Proteomes" id="UP000593568"/>
    </source>
</evidence>
<evidence type="ECO:0000256" key="3">
    <source>
        <dbReference type="ARBA" id="ARBA00012513"/>
    </source>
</evidence>
<evidence type="ECO:0000256" key="5">
    <source>
        <dbReference type="ARBA" id="ARBA00022614"/>
    </source>
</evidence>
<evidence type="ECO:0000256" key="10">
    <source>
        <dbReference type="ARBA" id="ARBA00022741"/>
    </source>
</evidence>